<dbReference type="OrthoDB" id="10261146at2759"/>
<comment type="cofactor">
    <cofactor evidence="1">
        <name>Zn(2+)</name>
        <dbReference type="ChEBI" id="CHEBI:29105"/>
    </cofactor>
</comment>
<dbReference type="GO" id="GO:0004660">
    <property type="term" value="F:protein farnesyltransferase activity"/>
    <property type="evidence" value="ECO:0007669"/>
    <property type="project" value="TreeGrafter"/>
</dbReference>
<organism evidence="9 10">
    <name type="scientific">Zancudomyces culisetae</name>
    <name type="common">Gut fungus</name>
    <name type="synonym">Smittium culisetae</name>
    <dbReference type="NCBI Taxonomy" id="1213189"/>
    <lineage>
        <taxon>Eukaryota</taxon>
        <taxon>Fungi</taxon>
        <taxon>Fungi incertae sedis</taxon>
        <taxon>Zoopagomycota</taxon>
        <taxon>Kickxellomycotina</taxon>
        <taxon>Harpellomycetes</taxon>
        <taxon>Harpellales</taxon>
        <taxon>Legeriomycetaceae</taxon>
        <taxon>Zancudomyces</taxon>
    </lineage>
</organism>
<dbReference type="AlphaFoldDB" id="A0A1R1PHX8"/>
<dbReference type="Pfam" id="PF00432">
    <property type="entry name" value="Prenyltrans"/>
    <property type="match status" value="1"/>
</dbReference>
<sequence>MKKLQKEQGGFGGGFDQKPHLATTYAAVCTLALVGTKEAYAVVDREKIYKWMMSMKLPSGGFYMCEGGEVDLR</sequence>
<dbReference type="PANTHER" id="PTHR11774">
    <property type="entry name" value="GERANYLGERANYL TRANSFERASE TYPE BETA SUBUNIT"/>
    <property type="match status" value="1"/>
</dbReference>
<keyword evidence="4 9" id="KW-0808">Transferase</keyword>
<evidence type="ECO:0000256" key="6">
    <source>
        <dbReference type="ARBA" id="ARBA00022737"/>
    </source>
</evidence>
<keyword evidence="7" id="KW-0862">Zinc</keyword>
<dbReference type="InterPro" id="IPR001330">
    <property type="entry name" value="Prenyltrans"/>
</dbReference>
<evidence type="ECO:0000256" key="5">
    <source>
        <dbReference type="ARBA" id="ARBA00022723"/>
    </source>
</evidence>
<evidence type="ECO:0000256" key="1">
    <source>
        <dbReference type="ARBA" id="ARBA00001947"/>
    </source>
</evidence>
<evidence type="ECO:0000313" key="10">
    <source>
        <dbReference type="Proteomes" id="UP000188320"/>
    </source>
</evidence>
<keyword evidence="10" id="KW-1185">Reference proteome</keyword>
<keyword evidence="3" id="KW-0637">Prenyltransferase</keyword>
<evidence type="ECO:0000256" key="4">
    <source>
        <dbReference type="ARBA" id="ARBA00022679"/>
    </source>
</evidence>
<keyword evidence="5" id="KW-0479">Metal-binding</keyword>
<dbReference type="InterPro" id="IPR008930">
    <property type="entry name" value="Terpenoid_cyclase/PrenylTrfase"/>
</dbReference>
<dbReference type="Proteomes" id="UP000188320">
    <property type="component" value="Unassembled WGS sequence"/>
</dbReference>
<evidence type="ECO:0000256" key="3">
    <source>
        <dbReference type="ARBA" id="ARBA00022602"/>
    </source>
</evidence>
<proteinExistence type="inferred from homology"/>
<dbReference type="EMBL" id="LSSK01001142">
    <property type="protein sequence ID" value="OMH80584.1"/>
    <property type="molecule type" value="Genomic_DNA"/>
</dbReference>
<name>A0A1R1PHX8_ZANCU</name>
<evidence type="ECO:0000259" key="8">
    <source>
        <dbReference type="Pfam" id="PF00432"/>
    </source>
</evidence>
<dbReference type="GO" id="GO:0046872">
    <property type="term" value="F:metal ion binding"/>
    <property type="evidence" value="ECO:0007669"/>
    <property type="project" value="UniProtKB-KW"/>
</dbReference>
<dbReference type="GO" id="GO:0005965">
    <property type="term" value="C:protein farnesyltransferase complex"/>
    <property type="evidence" value="ECO:0007669"/>
    <property type="project" value="TreeGrafter"/>
</dbReference>
<dbReference type="SUPFAM" id="SSF48239">
    <property type="entry name" value="Terpenoid cyclases/Protein prenyltransferases"/>
    <property type="match status" value="1"/>
</dbReference>
<evidence type="ECO:0000256" key="7">
    <source>
        <dbReference type="ARBA" id="ARBA00022833"/>
    </source>
</evidence>
<reference evidence="10" key="1">
    <citation type="submission" date="2017-01" db="EMBL/GenBank/DDBJ databases">
        <authorList>
            <person name="Wang Y."/>
            <person name="White M."/>
            <person name="Kvist S."/>
            <person name="Moncalvo J.-M."/>
        </authorList>
    </citation>
    <scope>NUCLEOTIDE SEQUENCE [LARGE SCALE GENOMIC DNA]</scope>
    <source>
        <strain evidence="10">COL-18-3</strain>
    </source>
</reference>
<gene>
    <name evidence="9" type="ORF">AX774_g5982</name>
</gene>
<accession>A0A1R1PHX8</accession>
<evidence type="ECO:0000256" key="2">
    <source>
        <dbReference type="ARBA" id="ARBA00010497"/>
    </source>
</evidence>
<feature type="domain" description="Prenyltransferase alpha-alpha toroid" evidence="8">
    <location>
        <begin position="2"/>
        <end position="73"/>
    </location>
</feature>
<comment type="caution">
    <text evidence="9">The sequence shown here is derived from an EMBL/GenBank/DDBJ whole genome shotgun (WGS) entry which is preliminary data.</text>
</comment>
<comment type="similarity">
    <text evidence="2">Belongs to the protein prenyltransferase subunit beta family.</text>
</comment>
<protein>
    <submittedName>
        <fullName evidence="9">Protein farnesyltransferase subunit beta</fullName>
    </submittedName>
</protein>
<keyword evidence="6" id="KW-0677">Repeat</keyword>
<dbReference type="InterPro" id="IPR045089">
    <property type="entry name" value="PGGT1B-like"/>
</dbReference>
<dbReference type="Gene3D" id="1.50.10.20">
    <property type="match status" value="1"/>
</dbReference>
<evidence type="ECO:0000313" key="9">
    <source>
        <dbReference type="EMBL" id="OMH80584.1"/>
    </source>
</evidence>
<dbReference type="PANTHER" id="PTHR11774:SF6">
    <property type="entry name" value="PROTEIN FARNESYLTRANSFERASE SUBUNIT BETA"/>
    <property type="match status" value="1"/>
</dbReference>